<protein>
    <submittedName>
        <fullName evidence="2">Uncharacterized protein</fullName>
    </submittedName>
</protein>
<accession>G7Z7S4</accession>
<organism evidence="2 3">
    <name type="scientific">Azospirillum lipoferum (strain 4B)</name>
    <dbReference type="NCBI Taxonomy" id="862719"/>
    <lineage>
        <taxon>Bacteria</taxon>
        <taxon>Pseudomonadati</taxon>
        <taxon>Pseudomonadota</taxon>
        <taxon>Alphaproteobacteria</taxon>
        <taxon>Rhodospirillales</taxon>
        <taxon>Azospirillaceae</taxon>
        <taxon>Azospirillum</taxon>
    </lineage>
</organism>
<feature type="region of interest" description="Disordered" evidence="1">
    <location>
        <begin position="1"/>
        <end position="35"/>
    </location>
</feature>
<dbReference type="EMBL" id="FQ311868">
    <property type="protein sequence ID" value="CBS87044.1"/>
    <property type="molecule type" value="Genomic_DNA"/>
</dbReference>
<sequence length="224" mass="25097">MSMKAKKAARRRGRKRSVGIREPSGRISRANREQQGPVIPDEALAQRARAMGMACMTVDAKLRKAMQDEWAGYPLGRLRLLGEITDRQFRAGSSYAILRRRWDRLAEAPSRHAKVARLPIASECPQDLAPQVIDLLALERESDIDGAWLRAKLHLRKLQRLIGPGEALAVLEAVCVEEAAPAVREWLPLLRLGLDRVAEHFRLPLEGNEPGKSKMNRSSEFVNG</sequence>
<feature type="compositionally biased region" description="Basic residues" evidence="1">
    <location>
        <begin position="1"/>
        <end position="18"/>
    </location>
</feature>
<name>G7Z7S4_AZOL4</name>
<feature type="region of interest" description="Disordered" evidence="1">
    <location>
        <begin position="205"/>
        <end position="224"/>
    </location>
</feature>
<dbReference type="Proteomes" id="UP000005667">
    <property type="component" value="Chromosome"/>
</dbReference>
<evidence type="ECO:0000256" key="1">
    <source>
        <dbReference type="SAM" id="MobiDB-lite"/>
    </source>
</evidence>
<proteinExistence type="predicted"/>
<dbReference type="STRING" id="862719.AZOLI_1779"/>
<gene>
    <name evidence="2" type="ordered locus">AZOLI_1779</name>
</gene>
<keyword evidence="3" id="KW-1185">Reference proteome</keyword>
<evidence type="ECO:0000313" key="3">
    <source>
        <dbReference type="Proteomes" id="UP000005667"/>
    </source>
</evidence>
<evidence type="ECO:0000313" key="2">
    <source>
        <dbReference type="EMBL" id="CBS87044.1"/>
    </source>
</evidence>
<dbReference type="KEGG" id="ali:AZOLI_1779"/>
<dbReference type="AlphaFoldDB" id="G7Z7S4"/>
<reference evidence="3" key="1">
    <citation type="journal article" date="2011" name="PLoS Genet.">
        <title>Azospirillum genomes reveal transition of bacteria from aquatic to terrestrial environments.</title>
        <authorList>
            <person name="Wisniewski-Dye F."/>
            <person name="Borziak K."/>
            <person name="Khalsa-Moyers G."/>
            <person name="Alexandre G."/>
            <person name="Sukharnikov L.O."/>
            <person name="Wuichet K."/>
            <person name="Hurst G.B."/>
            <person name="McDonald W.H."/>
            <person name="Robertson J.S."/>
            <person name="Barbe V."/>
            <person name="Calteau A."/>
            <person name="Rouy Z."/>
            <person name="Mangenot S."/>
            <person name="Prigent-Combaret C."/>
            <person name="Normand P."/>
            <person name="Boyer M."/>
            <person name="Siguier P."/>
            <person name="Dessaux Y."/>
            <person name="Elmerich C."/>
            <person name="Condemine G."/>
            <person name="Krishnen G."/>
            <person name="Kennedy I."/>
            <person name="Paterson A.H."/>
            <person name="Gonzalez V."/>
            <person name="Mavingui P."/>
            <person name="Zhulin I.B."/>
        </authorList>
    </citation>
    <scope>NUCLEOTIDE SEQUENCE [LARGE SCALE GENOMIC DNA]</scope>
    <source>
        <strain evidence="3">4B</strain>
    </source>
</reference>
<dbReference type="HOGENOM" id="CLU_1232962_0_0_5"/>